<name>A0A9W9CRK2_9PLEO</name>
<evidence type="ECO:0000313" key="2">
    <source>
        <dbReference type="EMBL" id="KAJ4376360.1"/>
    </source>
</evidence>
<dbReference type="PANTHER" id="PTHR24148">
    <property type="entry name" value="ANKYRIN REPEAT DOMAIN-CONTAINING PROTEIN 39 HOMOLOG-RELATED"/>
    <property type="match status" value="1"/>
</dbReference>
<accession>A0A9W9CRK2</accession>
<protein>
    <recommendedName>
        <fullName evidence="1">Heterokaryon incompatibility domain-containing protein</fullName>
    </recommendedName>
</protein>
<dbReference type="OrthoDB" id="2157530at2759"/>
<keyword evidence="3" id="KW-1185">Reference proteome</keyword>
<feature type="domain" description="Heterokaryon incompatibility" evidence="1">
    <location>
        <begin position="51"/>
        <end position="213"/>
    </location>
</feature>
<gene>
    <name evidence="2" type="ORF">N0V83_001643</name>
</gene>
<evidence type="ECO:0000313" key="3">
    <source>
        <dbReference type="Proteomes" id="UP001140560"/>
    </source>
</evidence>
<dbReference type="EMBL" id="JAPEUY010000002">
    <property type="protein sequence ID" value="KAJ4376360.1"/>
    <property type="molecule type" value="Genomic_DNA"/>
</dbReference>
<dbReference type="Proteomes" id="UP001140560">
    <property type="component" value="Unassembled WGS sequence"/>
</dbReference>
<comment type="caution">
    <text evidence="2">The sequence shown here is derived from an EMBL/GenBank/DDBJ whole genome shotgun (WGS) entry which is preliminary data.</text>
</comment>
<organism evidence="2 3">
    <name type="scientific">Neocucurbitaria cava</name>
    <dbReference type="NCBI Taxonomy" id="798079"/>
    <lineage>
        <taxon>Eukaryota</taxon>
        <taxon>Fungi</taxon>
        <taxon>Dikarya</taxon>
        <taxon>Ascomycota</taxon>
        <taxon>Pezizomycotina</taxon>
        <taxon>Dothideomycetes</taxon>
        <taxon>Pleosporomycetidae</taxon>
        <taxon>Pleosporales</taxon>
        <taxon>Pleosporineae</taxon>
        <taxon>Cucurbitariaceae</taxon>
        <taxon>Neocucurbitaria</taxon>
    </lineage>
</organism>
<proteinExistence type="predicted"/>
<sequence>MDDANPATSYPAEDLDLHLRQIRLATILPGRYIDTVACNLSTAYVDDLPEYYSLSYVWGDRKNPRQILLNGVPFDVTRNLQAALRRLRHPTQSRLYWIDMICINQNLGEERTHQVNLMRLIYSRATEVFLWLGDIAETTNQEASPALQNNDSEECLNKAEAVRAVSHIELLATGQHLRYDAQGDEQLRLMAELRALDKLMRSTWWRRIWTVQEAILPPKVMVMVGWLQVPWATLVAAARSVPKHGLECCLGVKAAEWNILDTFNERVAQIDYFRHRYHQGHHPYLSGLLHDFRTRSSTDSRDKIFGLLGLVTEDLKYNELQADYSLPTDAVYRQAFIYLLQQKKSVNLLVRAIELKRTLDLPTWIPDWTAEVDEATANIELNIIYTLHLYNASQSTQSDIVYPNTSNMLGVKGLLFDTVATLPEALSHDPWPTEPRIEEYVKSLYENMGRPSGSYMGRESLARAFRRLFSMDKVVNVTGDSFLRATGRDYGKYPNTCLLYPLRSHNWYLPPFRFFITKKGYIGLGPRNMRVGDSIHIFLGGNLPFVLRQVPEQIGVTEPQETRYEYVGYCYVHGIMDGEALEGVDVDNLGYFNLV</sequence>
<dbReference type="InterPro" id="IPR052895">
    <property type="entry name" value="HetReg/Transcr_Mod"/>
</dbReference>
<evidence type="ECO:0000259" key="1">
    <source>
        <dbReference type="Pfam" id="PF06985"/>
    </source>
</evidence>
<dbReference type="Pfam" id="PF06985">
    <property type="entry name" value="HET"/>
    <property type="match status" value="1"/>
</dbReference>
<dbReference type="AlphaFoldDB" id="A0A9W9CRK2"/>
<dbReference type="PANTHER" id="PTHR24148:SF82">
    <property type="entry name" value="HETEROKARYON INCOMPATIBILITY DOMAIN-CONTAINING PROTEIN"/>
    <property type="match status" value="1"/>
</dbReference>
<dbReference type="Pfam" id="PF26639">
    <property type="entry name" value="Het-6_barrel"/>
    <property type="match status" value="1"/>
</dbReference>
<reference evidence="2" key="1">
    <citation type="submission" date="2022-10" db="EMBL/GenBank/DDBJ databases">
        <title>Tapping the CABI collections for fungal endophytes: first genome assemblies for Collariella, Neodidymelliopsis, Ascochyta clinopodiicola, Didymella pomorum, Didymosphaeria variabile, Neocosmospora piperis and Neocucurbitaria cava.</title>
        <authorList>
            <person name="Hill R."/>
        </authorList>
    </citation>
    <scope>NUCLEOTIDE SEQUENCE</scope>
    <source>
        <strain evidence="2">IMI 356814</strain>
    </source>
</reference>
<dbReference type="InterPro" id="IPR010730">
    <property type="entry name" value="HET"/>
</dbReference>